<reference evidence="2 3" key="1">
    <citation type="journal article" date="2019" name="Sci. Rep.">
        <title>Orb-weaving spider Araneus ventricosus genome elucidates the spidroin gene catalogue.</title>
        <authorList>
            <person name="Kono N."/>
            <person name="Nakamura H."/>
            <person name="Ohtoshi R."/>
            <person name="Moran D.A.P."/>
            <person name="Shinohara A."/>
            <person name="Yoshida Y."/>
            <person name="Fujiwara M."/>
            <person name="Mori M."/>
            <person name="Tomita M."/>
            <person name="Arakawa K."/>
        </authorList>
    </citation>
    <scope>NUCLEOTIDE SEQUENCE [LARGE SCALE GENOMIC DNA]</scope>
</reference>
<evidence type="ECO:0000313" key="3">
    <source>
        <dbReference type="Proteomes" id="UP000499080"/>
    </source>
</evidence>
<dbReference type="EMBL" id="BGPR01278414">
    <property type="protein sequence ID" value="GBN17308.1"/>
    <property type="molecule type" value="Genomic_DNA"/>
</dbReference>
<gene>
    <name evidence="2" type="ORF">AVEN_156866_1</name>
</gene>
<proteinExistence type="predicted"/>
<dbReference type="AlphaFoldDB" id="A0A4Y2LRD6"/>
<evidence type="ECO:0000313" key="2">
    <source>
        <dbReference type="EMBL" id="GBN17308.1"/>
    </source>
</evidence>
<dbReference type="Proteomes" id="UP000499080">
    <property type="component" value="Unassembled WGS sequence"/>
</dbReference>
<sequence>MESLLVEQNQNKNVVDWEQNAVKRGRYKNWKVPIGITGFRFINCVIPVDKQYEPTEEETDFCLYLHGDKRLYFKMNPSLLDLSDDEWLAYQASKGNTLRSIRDELYVLSPKQQNMMNQIKQMEEKMKKRINARWESKYSELELEHVTLQTKHVTLEKERDALKIELNVVNSIFSELKKVLLELPMNALAIMADLIAKRAPDFSHT</sequence>
<accession>A0A4Y2LRD6</accession>
<keyword evidence="3" id="KW-1185">Reference proteome</keyword>
<keyword evidence="1" id="KW-0175">Coiled coil</keyword>
<protein>
    <submittedName>
        <fullName evidence="2">Uncharacterized protein</fullName>
    </submittedName>
</protein>
<organism evidence="2 3">
    <name type="scientific">Araneus ventricosus</name>
    <name type="common">Orbweaver spider</name>
    <name type="synonym">Epeira ventricosa</name>
    <dbReference type="NCBI Taxonomy" id="182803"/>
    <lineage>
        <taxon>Eukaryota</taxon>
        <taxon>Metazoa</taxon>
        <taxon>Ecdysozoa</taxon>
        <taxon>Arthropoda</taxon>
        <taxon>Chelicerata</taxon>
        <taxon>Arachnida</taxon>
        <taxon>Araneae</taxon>
        <taxon>Araneomorphae</taxon>
        <taxon>Entelegynae</taxon>
        <taxon>Araneoidea</taxon>
        <taxon>Araneidae</taxon>
        <taxon>Araneus</taxon>
    </lineage>
</organism>
<comment type="caution">
    <text evidence="2">The sequence shown here is derived from an EMBL/GenBank/DDBJ whole genome shotgun (WGS) entry which is preliminary data.</text>
</comment>
<evidence type="ECO:0000256" key="1">
    <source>
        <dbReference type="SAM" id="Coils"/>
    </source>
</evidence>
<feature type="coiled-coil region" evidence="1">
    <location>
        <begin position="112"/>
        <end position="158"/>
    </location>
</feature>
<name>A0A4Y2LRD6_ARAVE</name>